<name>A0AAD9QIR0_ACRCE</name>
<keyword evidence="3" id="KW-0862">Zinc</keyword>
<evidence type="ECO:0000313" key="6">
    <source>
        <dbReference type="EMBL" id="KAK2561909.1"/>
    </source>
</evidence>
<dbReference type="AlphaFoldDB" id="A0AAD9QIR0"/>
<evidence type="ECO:0000259" key="4">
    <source>
        <dbReference type="Pfam" id="PF04500"/>
    </source>
</evidence>
<protein>
    <recommendedName>
        <fullName evidence="8">FLYWCH-type domain-containing protein</fullName>
    </recommendedName>
</protein>
<reference evidence="6" key="1">
    <citation type="journal article" date="2023" name="G3 (Bethesda)">
        <title>Whole genome assembly and annotation of the endangered Caribbean coral Acropora cervicornis.</title>
        <authorList>
            <person name="Selwyn J.D."/>
            <person name="Vollmer S.V."/>
        </authorList>
    </citation>
    <scope>NUCLEOTIDE SEQUENCE</scope>
    <source>
        <strain evidence="6">K2</strain>
    </source>
</reference>
<dbReference type="GO" id="GO:0008270">
    <property type="term" value="F:zinc ion binding"/>
    <property type="evidence" value="ECO:0007669"/>
    <property type="project" value="UniProtKB-KW"/>
</dbReference>
<dbReference type="PANTHER" id="PTHR20956:SF12">
    <property type="entry name" value="FLYWCH-TYPE DOMAIN-CONTAINING PROTEIN"/>
    <property type="match status" value="1"/>
</dbReference>
<keyword evidence="1" id="KW-0479">Metal-binding</keyword>
<dbReference type="PANTHER" id="PTHR20956">
    <property type="entry name" value="HEH2P"/>
    <property type="match status" value="1"/>
</dbReference>
<evidence type="ECO:0000259" key="5">
    <source>
        <dbReference type="Pfam" id="PF10551"/>
    </source>
</evidence>
<feature type="domain" description="FLYWCH-type" evidence="4">
    <location>
        <begin position="186"/>
        <end position="244"/>
    </location>
</feature>
<keyword evidence="7" id="KW-1185">Reference proteome</keyword>
<dbReference type="Proteomes" id="UP001249851">
    <property type="component" value="Unassembled WGS sequence"/>
</dbReference>
<reference evidence="6" key="2">
    <citation type="journal article" date="2023" name="Science">
        <title>Genomic signatures of disease resistance in endangered staghorn corals.</title>
        <authorList>
            <person name="Vollmer S.V."/>
            <person name="Selwyn J.D."/>
            <person name="Despard B.A."/>
            <person name="Roesel C.L."/>
        </authorList>
    </citation>
    <scope>NUCLEOTIDE SEQUENCE</scope>
    <source>
        <strain evidence="6">K2</strain>
    </source>
</reference>
<dbReference type="InterPro" id="IPR018289">
    <property type="entry name" value="MULE_transposase_dom"/>
</dbReference>
<organism evidence="6 7">
    <name type="scientific">Acropora cervicornis</name>
    <name type="common">Staghorn coral</name>
    <dbReference type="NCBI Taxonomy" id="6130"/>
    <lineage>
        <taxon>Eukaryota</taxon>
        <taxon>Metazoa</taxon>
        <taxon>Cnidaria</taxon>
        <taxon>Anthozoa</taxon>
        <taxon>Hexacorallia</taxon>
        <taxon>Scleractinia</taxon>
        <taxon>Astrocoeniina</taxon>
        <taxon>Acroporidae</taxon>
        <taxon>Acropora</taxon>
    </lineage>
</organism>
<evidence type="ECO:0000313" key="7">
    <source>
        <dbReference type="Proteomes" id="UP001249851"/>
    </source>
</evidence>
<feature type="domain" description="MULE transposase" evidence="5">
    <location>
        <begin position="360"/>
        <end position="458"/>
    </location>
</feature>
<evidence type="ECO:0000256" key="2">
    <source>
        <dbReference type="ARBA" id="ARBA00022771"/>
    </source>
</evidence>
<gene>
    <name evidence="6" type="ORF">P5673_015314</name>
</gene>
<dbReference type="Pfam" id="PF04500">
    <property type="entry name" value="FLYWCH"/>
    <property type="match status" value="1"/>
</dbReference>
<evidence type="ECO:0000256" key="3">
    <source>
        <dbReference type="ARBA" id="ARBA00022833"/>
    </source>
</evidence>
<dbReference type="InterPro" id="IPR007588">
    <property type="entry name" value="Znf_FLYWCH"/>
</dbReference>
<keyword evidence="2" id="KW-0863">Zinc-finger</keyword>
<proteinExistence type="predicted"/>
<evidence type="ECO:0008006" key="8">
    <source>
        <dbReference type="Google" id="ProtNLM"/>
    </source>
</evidence>
<comment type="caution">
    <text evidence="6">The sequence shown here is derived from an EMBL/GenBank/DDBJ whole genome shotgun (WGS) entry which is preliminary data.</text>
</comment>
<accession>A0AAD9QIR0</accession>
<dbReference type="EMBL" id="JARQWQ010000031">
    <property type="protein sequence ID" value="KAK2561909.1"/>
    <property type="molecule type" value="Genomic_DNA"/>
</dbReference>
<dbReference type="Pfam" id="PF10551">
    <property type="entry name" value="MULE"/>
    <property type="match status" value="1"/>
</dbReference>
<dbReference type="Gene3D" id="2.20.25.240">
    <property type="match status" value="2"/>
</dbReference>
<sequence length="859" mass="96550">MAEAPVPILPDVLPATEAAAEVPAPGDNLVALAEEKIALRANNPYGQDSRVSNVMDVSTGTTELVIQIGNIEWRCAFCSTFDTGEPVAESTRLSVSTVYDPPYVTFENLEQLQEESAVDEEMDVDQSFSEQTLLVDVSDQMEQLLTRPKIIYDDEPMEDSISDPRIQDPTGSESYAITFQLVDAGTQRANMKLVHSDGYSYNVKLRRANAIYWQCTVRPKGNQCKAIVIQRGNDFQQGSQSHNHQPTTGAAAVAKIMASVKEKAVADPFKPASAIVNEVLLDELGDGPCPALSKPEHLARAANRLRQNSRPHDPTDLEFELNHEHIPADFLRADIKRHGRRYLVFATDQQLEQLCKAKSWYIDGTFKLCRRPFQQLLTINAFVRTEDHAKQVPLVFVLMSGRKKKDYRKVLKTILDLLPIAPDVQQMQVTLDFEMAMWAALRIILPDVQIKGCVFHWTQAIWRKIQELGLQQQYTSDKGTCISEENHGTGIPATIHCTPPAFCSPVSPSTFGFHNVRRLTVSFHGLCRLQDIVSRLYGLETMSFEVTSRQEALLCDGCDRWQHRRCQTGITREQYREAVRSGLEEVELSAPRLSLQTATPIPNVQFRRANATYWQCTVRPKGNHCRAIVIQRGNEFQQGKRNHNHPLAAGAATAARVMAFVKERAVEDQFKPASAIVNEVLLNEFGNEPCPVLPKPHHLARAANRIRQSTNRPVGETTGFRFPPCSFHGVQSAKCLLNYSDLRFKRAQESVRPTPIWCIWKGEPVSWAGPSPSTRRVRSGNLHASPDRLCFRDPSFFIPGSIHHSLPMWSEILHDFPNRSTFLRYLEFGVDVKGFSIKFEGTFHGQVYGSSLPPRPGLY</sequence>
<evidence type="ECO:0000256" key="1">
    <source>
        <dbReference type="ARBA" id="ARBA00022723"/>
    </source>
</evidence>